<gene>
    <name evidence="1" type="ORF">WR25_15566</name>
</gene>
<evidence type="ECO:0000313" key="2">
    <source>
        <dbReference type="Proteomes" id="UP000218231"/>
    </source>
</evidence>
<keyword evidence="2" id="KW-1185">Reference proteome</keyword>
<dbReference type="EMBL" id="LIAE01010187">
    <property type="protein sequence ID" value="PAV65889.1"/>
    <property type="molecule type" value="Genomic_DNA"/>
</dbReference>
<organism evidence="1 2">
    <name type="scientific">Diploscapter pachys</name>
    <dbReference type="NCBI Taxonomy" id="2018661"/>
    <lineage>
        <taxon>Eukaryota</taxon>
        <taxon>Metazoa</taxon>
        <taxon>Ecdysozoa</taxon>
        <taxon>Nematoda</taxon>
        <taxon>Chromadorea</taxon>
        <taxon>Rhabditida</taxon>
        <taxon>Rhabditina</taxon>
        <taxon>Rhabditomorpha</taxon>
        <taxon>Rhabditoidea</taxon>
        <taxon>Rhabditidae</taxon>
        <taxon>Diploscapter</taxon>
    </lineage>
</organism>
<accession>A0A2A2JWE5</accession>
<dbReference type="AlphaFoldDB" id="A0A2A2JWE5"/>
<protein>
    <submittedName>
        <fullName evidence="1">Uncharacterized protein</fullName>
    </submittedName>
</protein>
<name>A0A2A2JWE5_9BILA</name>
<evidence type="ECO:0000313" key="1">
    <source>
        <dbReference type="EMBL" id="PAV65889.1"/>
    </source>
</evidence>
<sequence length="161" mass="17489">MPLEPLFDYAILDKEVCVPHPVTGLLSYGYIEPYSSRNLTLPGGDIYLRVGKHHGFSKGFGVRHIWEGHGHELVSAGCQTIEDVPAFVAGILSQGAQILCEGYQTRDGYRLTIVRGAKGVVILSPQLDAAGENFYSVVTAYKVLKKQSAMKVGTLKAKKAP</sequence>
<reference evidence="1 2" key="1">
    <citation type="journal article" date="2017" name="Curr. Biol.">
        <title>Genome architecture and evolution of a unichromosomal asexual nematode.</title>
        <authorList>
            <person name="Fradin H."/>
            <person name="Zegar C."/>
            <person name="Gutwein M."/>
            <person name="Lucas J."/>
            <person name="Kovtun M."/>
            <person name="Corcoran D."/>
            <person name="Baugh L.R."/>
            <person name="Kiontke K."/>
            <person name="Gunsalus K."/>
            <person name="Fitch D.H."/>
            <person name="Piano F."/>
        </authorList>
    </citation>
    <scope>NUCLEOTIDE SEQUENCE [LARGE SCALE GENOMIC DNA]</scope>
    <source>
        <strain evidence="1">PF1309</strain>
    </source>
</reference>
<proteinExistence type="predicted"/>
<dbReference type="Proteomes" id="UP000218231">
    <property type="component" value="Unassembled WGS sequence"/>
</dbReference>
<comment type="caution">
    <text evidence="1">The sequence shown here is derived from an EMBL/GenBank/DDBJ whole genome shotgun (WGS) entry which is preliminary data.</text>
</comment>